<dbReference type="SUPFAM" id="SSF56349">
    <property type="entry name" value="DNA breaking-rejoining enzymes"/>
    <property type="match status" value="1"/>
</dbReference>
<dbReference type="PROSITE" id="PS51900">
    <property type="entry name" value="CB"/>
    <property type="match status" value="1"/>
</dbReference>
<feature type="domain" description="Tyr recombinase" evidence="6">
    <location>
        <begin position="190"/>
        <end position="372"/>
    </location>
</feature>
<evidence type="ECO:0000259" key="7">
    <source>
        <dbReference type="PROSITE" id="PS51900"/>
    </source>
</evidence>
<dbReference type="InterPro" id="IPR010998">
    <property type="entry name" value="Integrase_recombinase_N"/>
</dbReference>
<evidence type="ECO:0000256" key="1">
    <source>
        <dbReference type="ARBA" id="ARBA00008857"/>
    </source>
</evidence>
<keyword evidence="2" id="KW-0229">DNA integration</keyword>
<evidence type="ECO:0000259" key="6">
    <source>
        <dbReference type="PROSITE" id="PS51898"/>
    </source>
</evidence>
<proteinExistence type="inferred from homology"/>
<dbReference type="PANTHER" id="PTHR30629:SF2">
    <property type="entry name" value="PROPHAGE INTEGRASE INTS-RELATED"/>
    <property type="match status" value="1"/>
</dbReference>
<dbReference type="GO" id="GO:0015074">
    <property type="term" value="P:DNA integration"/>
    <property type="evidence" value="ECO:0007669"/>
    <property type="project" value="UniProtKB-KW"/>
</dbReference>
<evidence type="ECO:0000256" key="4">
    <source>
        <dbReference type="ARBA" id="ARBA00023172"/>
    </source>
</evidence>
<dbReference type="Gene3D" id="1.10.443.10">
    <property type="entry name" value="Intergrase catalytic core"/>
    <property type="match status" value="1"/>
</dbReference>
<dbReference type="InterPro" id="IPR044068">
    <property type="entry name" value="CB"/>
</dbReference>
<name>A0AAU7E970_9BACT</name>
<gene>
    <name evidence="8" type="ORF">AAH949_02230</name>
</gene>
<keyword evidence="4" id="KW-0233">DNA recombination</keyword>
<sequence>MLNERKIRGLKPKDVKYYVADKDNLLLCIYPSGTKTFFYNYKCTKTLKYKRKSLGKHPLINLKFARNQRNILKKTLLKDISKTTFQTLALEKMQTKQKQVTDKTYQSLLSLLKRFAFVFYGNYEIDKISTLDLLKSFELFRKKGIKESASKFFSILNEIFRFAMMKGLIANNPMNNLSRKDLIIKRHTKHYATLLDKNSIKKLLLSIFSYKGSLEVKVATLMCMLSVQRAFNIRTCKWSELDLKNQIWHIPAFKMKARKNHNISLNSQLIDILKRYKTFASKKYLFSSPNSYDGILGENTMRMMFKSLGYTGDEFTPHGFRAMFSTLAHEYRFKHKISSDIIEQCLAHSELNKVKASYNHALNLKAKAKLMQWWGDYLQSIIAWDEKIDELFTNKSNKNHQNIKDRH</sequence>
<protein>
    <submittedName>
        <fullName evidence="8">Tyrosine-type recombinase/integrase</fullName>
    </submittedName>
</protein>
<dbReference type="InterPro" id="IPR002104">
    <property type="entry name" value="Integrase_catalytic"/>
</dbReference>
<keyword evidence="3 5" id="KW-0238">DNA-binding</keyword>
<dbReference type="InterPro" id="IPR013762">
    <property type="entry name" value="Integrase-like_cat_sf"/>
</dbReference>
<dbReference type="RefSeq" id="WP_348518849.1">
    <property type="nucleotide sequence ID" value="NZ_CP155620.1"/>
</dbReference>
<feature type="domain" description="Core-binding (CB)" evidence="7">
    <location>
        <begin position="83"/>
        <end position="164"/>
    </location>
</feature>
<dbReference type="Pfam" id="PF00589">
    <property type="entry name" value="Phage_integrase"/>
    <property type="match status" value="1"/>
</dbReference>
<dbReference type="Gene3D" id="1.10.150.130">
    <property type="match status" value="1"/>
</dbReference>
<evidence type="ECO:0000313" key="8">
    <source>
        <dbReference type="EMBL" id="XBJ29674.1"/>
    </source>
</evidence>
<organism evidence="8">
    <name type="scientific">Campylobacter sp. CCS1377</name>
    <dbReference type="NCBI Taxonomy" id="3158229"/>
    <lineage>
        <taxon>Bacteria</taxon>
        <taxon>Pseudomonadati</taxon>
        <taxon>Campylobacterota</taxon>
        <taxon>Epsilonproteobacteria</taxon>
        <taxon>Campylobacterales</taxon>
        <taxon>Campylobacteraceae</taxon>
        <taxon>Campylobacter</taxon>
    </lineage>
</organism>
<dbReference type="GO" id="GO:0003677">
    <property type="term" value="F:DNA binding"/>
    <property type="evidence" value="ECO:0007669"/>
    <property type="project" value="UniProtKB-UniRule"/>
</dbReference>
<dbReference type="PANTHER" id="PTHR30629">
    <property type="entry name" value="PROPHAGE INTEGRASE"/>
    <property type="match status" value="1"/>
</dbReference>
<evidence type="ECO:0000256" key="3">
    <source>
        <dbReference type="ARBA" id="ARBA00023125"/>
    </source>
</evidence>
<dbReference type="PROSITE" id="PS51898">
    <property type="entry name" value="TYR_RECOMBINASE"/>
    <property type="match status" value="1"/>
</dbReference>
<comment type="similarity">
    <text evidence="1">Belongs to the 'phage' integrase family.</text>
</comment>
<dbReference type="InterPro" id="IPR053876">
    <property type="entry name" value="Phage_int_M"/>
</dbReference>
<dbReference type="Pfam" id="PF13356">
    <property type="entry name" value="Arm-DNA-bind_3"/>
    <property type="match status" value="1"/>
</dbReference>
<dbReference type="InterPro" id="IPR050808">
    <property type="entry name" value="Phage_Integrase"/>
</dbReference>
<reference evidence="8" key="1">
    <citation type="submission" date="2024-05" db="EMBL/GenBank/DDBJ databases">
        <title>Campylobacter coli isolated from environmental waters in Slovenia.</title>
        <authorList>
            <person name="Zautner A.E."/>
            <person name="Bunk B."/>
            <person name="Riedel T."/>
            <person name="Sproeer C."/>
        </authorList>
    </citation>
    <scope>NUCLEOTIDE SEQUENCE</scope>
    <source>
        <strain evidence="8">CCS1377</strain>
    </source>
</reference>
<dbReference type="GO" id="GO:0006310">
    <property type="term" value="P:DNA recombination"/>
    <property type="evidence" value="ECO:0007669"/>
    <property type="project" value="UniProtKB-KW"/>
</dbReference>
<dbReference type="AlphaFoldDB" id="A0AAU7E970"/>
<dbReference type="CDD" id="cd00801">
    <property type="entry name" value="INT_P4_C"/>
    <property type="match status" value="1"/>
</dbReference>
<dbReference type="InterPro" id="IPR038488">
    <property type="entry name" value="Integrase_DNA-bd_sf"/>
</dbReference>
<accession>A0AAU7E970</accession>
<dbReference type="InterPro" id="IPR011010">
    <property type="entry name" value="DNA_brk_join_enz"/>
</dbReference>
<dbReference type="InterPro" id="IPR025166">
    <property type="entry name" value="Integrase_DNA_bind_dom"/>
</dbReference>
<dbReference type="Gene3D" id="3.30.160.390">
    <property type="entry name" value="Integrase, DNA-binding domain"/>
    <property type="match status" value="1"/>
</dbReference>
<dbReference type="Pfam" id="PF22022">
    <property type="entry name" value="Phage_int_M"/>
    <property type="match status" value="1"/>
</dbReference>
<evidence type="ECO:0000256" key="5">
    <source>
        <dbReference type="PROSITE-ProRule" id="PRU01248"/>
    </source>
</evidence>
<evidence type="ECO:0000256" key="2">
    <source>
        <dbReference type="ARBA" id="ARBA00022908"/>
    </source>
</evidence>
<dbReference type="EMBL" id="CP155620">
    <property type="protein sequence ID" value="XBJ29674.1"/>
    <property type="molecule type" value="Genomic_DNA"/>
</dbReference>